<feature type="domain" description="Transposase MuDR plant" evidence="2">
    <location>
        <begin position="68"/>
        <end position="130"/>
    </location>
</feature>
<dbReference type="PANTHER" id="PTHR31973">
    <property type="entry name" value="POLYPROTEIN, PUTATIVE-RELATED"/>
    <property type="match status" value="1"/>
</dbReference>
<proteinExistence type="predicted"/>
<gene>
    <name evidence="3" type="ORF">ACH5RR_036726</name>
</gene>
<evidence type="ECO:0000313" key="3">
    <source>
        <dbReference type="EMBL" id="KAL3502277.1"/>
    </source>
</evidence>
<comment type="caution">
    <text evidence="3">The sequence shown here is derived from an EMBL/GenBank/DDBJ whole genome shotgun (WGS) entry which is preliminary data.</text>
</comment>
<evidence type="ECO:0000256" key="1">
    <source>
        <dbReference type="SAM" id="MobiDB-lite"/>
    </source>
</evidence>
<dbReference type="InterPro" id="IPR004332">
    <property type="entry name" value="Transposase_MuDR"/>
</dbReference>
<feature type="compositionally biased region" description="Basic and acidic residues" evidence="1">
    <location>
        <begin position="1"/>
        <end position="19"/>
    </location>
</feature>
<reference evidence="3 4" key="1">
    <citation type="submission" date="2024-11" db="EMBL/GenBank/DDBJ databases">
        <title>A near-complete genome assembly of Cinchona calisaya.</title>
        <authorList>
            <person name="Lian D.C."/>
            <person name="Zhao X.W."/>
            <person name="Wei L."/>
        </authorList>
    </citation>
    <scope>NUCLEOTIDE SEQUENCE [LARGE SCALE GENOMIC DNA]</scope>
    <source>
        <tissue evidence="3">Nenye</tissue>
    </source>
</reference>
<dbReference type="EMBL" id="JBJUIK010000015">
    <property type="protein sequence ID" value="KAL3502277.1"/>
    <property type="molecule type" value="Genomic_DNA"/>
</dbReference>
<feature type="region of interest" description="Disordered" evidence="1">
    <location>
        <begin position="1"/>
        <end position="35"/>
    </location>
</feature>
<evidence type="ECO:0000313" key="4">
    <source>
        <dbReference type="Proteomes" id="UP001630127"/>
    </source>
</evidence>
<dbReference type="PANTHER" id="PTHR31973:SF187">
    <property type="entry name" value="MUTATOR TRANSPOSASE MUDRA PROTEIN"/>
    <property type="match status" value="1"/>
</dbReference>
<dbReference type="AlphaFoldDB" id="A0ABD2Y8T2"/>
<name>A0ABD2Y8T2_9GENT</name>
<dbReference type="Pfam" id="PF03108">
    <property type="entry name" value="DBD_Tnp_Mut"/>
    <property type="match status" value="1"/>
</dbReference>
<organism evidence="3 4">
    <name type="scientific">Cinchona calisaya</name>
    <dbReference type="NCBI Taxonomy" id="153742"/>
    <lineage>
        <taxon>Eukaryota</taxon>
        <taxon>Viridiplantae</taxon>
        <taxon>Streptophyta</taxon>
        <taxon>Embryophyta</taxon>
        <taxon>Tracheophyta</taxon>
        <taxon>Spermatophyta</taxon>
        <taxon>Magnoliopsida</taxon>
        <taxon>eudicotyledons</taxon>
        <taxon>Gunneridae</taxon>
        <taxon>Pentapetalae</taxon>
        <taxon>asterids</taxon>
        <taxon>lamiids</taxon>
        <taxon>Gentianales</taxon>
        <taxon>Rubiaceae</taxon>
        <taxon>Cinchonoideae</taxon>
        <taxon>Cinchoneae</taxon>
        <taxon>Cinchona</taxon>
    </lineage>
</organism>
<evidence type="ECO:0000259" key="2">
    <source>
        <dbReference type="Pfam" id="PF03108"/>
    </source>
</evidence>
<keyword evidence="4" id="KW-1185">Reference proteome</keyword>
<dbReference type="Proteomes" id="UP001630127">
    <property type="component" value="Unassembled WGS sequence"/>
</dbReference>
<protein>
    <recommendedName>
        <fullName evidence="2">Transposase MuDR plant domain-containing protein</fullName>
    </recommendedName>
</protein>
<sequence length="310" mass="35361">MMVERAKENQAIEITRNEDGGSDSDVDNSDKDDAANSMAEFESLHGSYKEQGIQYPVFDPKDMDNPNLEVGMVFSSFREFNTAIRSWNIKRGRQIKFVKSGKIRVSDGCLKKGCDWEIYARKMKGTGIIQFRTFRAKHKCGFVYYNKCVKSTWVANKYKAEIQLNPRIDLPSFRRKVMNENKFFLSKDQGYRAKRLALCMIHGSVEDQYNRLNDYIHEVKRSNPGTTIVMKMVDGYYDTSTNRPKFQRLYMCFAAVRAGFLAGSRPLFGLDGAFLKGPSGEMLLTAIGIGPNIEFFPIAYAACEGENKYS</sequence>
<accession>A0ABD2Y8T2</accession>